<gene>
    <name evidence="8" type="primary">benA_3</name>
    <name evidence="8" type="ORF">GCM10009097_38950</name>
</gene>
<keyword evidence="9" id="KW-1185">Reference proteome</keyword>
<dbReference type="EMBL" id="BAAAEN010000016">
    <property type="protein sequence ID" value="GAA0517682.1"/>
    <property type="molecule type" value="Genomic_DNA"/>
</dbReference>
<dbReference type="InterPro" id="IPR001663">
    <property type="entry name" value="Rng_hydr_dOase-A"/>
</dbReference>
<comment type="similarity">
    <text evidence="1">Belongs to the bacterial ring-hydroxylating dioxygenase alpha subunit family.</text>
</comment>
<feature type="domain" description="Rieske" evidence="7">
    <location>
        <begin position="48"/>
        <end position="148"/>
    </location>
</feature>
<dbReference type="InterPro" id="IPR017941">
    <property type="entry name" value="Rieske_2Fe-2S"/>
</dbReference>
<dbReference type="InterPro" id="IPR015879">
    <property type="entry name" value="Ring_hydroxy_dOase_asu_C_dom"/>
</dbReference>
<dbReference type="PRINTS" id="PR00090">
    <property type="entry name" value="RNGDIOXGNASE"/>
</dbReference>
<dbReference type="Pfam" id="PF00355">
    <property type="entry name" value="Rieske"/>
    <property type="match status" value="1"/>
</dbReference>
<keyword evidence="4" id="KW-0560">Oxidoreductase</keyword>
<dbReference type="InterPro" id="IPR036922">
    <property type="entry name" value="Rieske_2Fe-2S_sf"/>
</dbReference>
<organism evidence="8 9">
    <name type="scientific">Pigmentiphaga daeguensis</name>
    <dbReference type="NCBI Taxonomy" id="414049"/>
    <lineage>
        <taxon>Bacteria</taxon>
        <taxon>Pseudomonadati</taxon>
        <taxon>Pseudomonadota</taxon>
        <taxon>Betaproteobacteria</taxon>
        <taxon>Burkholderiales</taxon>
        <taxon>Alcaligenaceae</taxon>
        <taxon>Pigmentiphaga</taxon>
    </lineage>
</organism>
<evidence type="ECO:0000256" key="4">
    <source>
        <dbReference type="ARBA" id="ARBA00023002"/>
    </source>
</evidence>
<evidence type="ECO:0000256" key="2">
    <source>
        <dbReference type="ARBA" id="ARBA00022714"/>
    </source>
</evidence>
<keyword evidence="3" id="KW-0479">Metal-binding</keyword>
<dbReference type="SUPFAM" id="SSF55961">
    <property type="entry name" value="Bet v1-like"/>
    <property type="match status" value="1"/>
</dbReference>
<evidence type="ECO:0000259" key="7">
    <source>
        <dbReference type="PROSITE" id="PS51296"/>
    </source>
</evidence>
<dbReference type="Gene3D" id="3.90.380.10">
    <property type="entry name" value="Naphthalene 1,2-dioxygenase Alpha Subunit, Chain A, domain 1"/>
    <property type="match status" value="1"/>
</dbReference>
<comment type="caution">
    <text evidence="8">The sequence shown here is derived from an EMBL/GenBank/DDBJ whole genome shotgun (WGS) entry which is preliminary data.</text>
</comment>
<keyword evidence="5" id="KW-0408">Iron</keyword>
<dbReference type="PROSITE" id="PS51296">
    <property type="entry name" value="RIESKE"/>
    <property type="match status" value="1"/>
</dbReference>
<evidence type="ECO:0000256" key="1">
    <source>
        <dbReference type="ARBA" id="ARBA00008751"/>
    </source>
</evidence>
<keyword evidence="6" id="KW-0411">Iron-sulfur</keyword>
<evidence type="ECO:0000256" key="5">
    <source>
        <dbReference type="ARBA" id="ARBA00023004"/>
    </source>
</evidence>
<proteinExistence type="inferred from homology"/>
<dbReference type="Gene3D" id="2.102.10.10">
    <property type="entry name" value="Rieske [2Fe-2S] iron-sulphur domain"/>
    <property type="match status" value="1"/>
</dbReference>
<keyword evidence="2" id="KW-0001">2Fe-2S</keyword>
<dbReference type="PANTHER" id="PTHR43756:SF1">
    <property type="entry name" value="3-PHENYLPROPIONATE_CINNAMIC ACID DIOXYGENASE SUBUNIT ALPHA"/>
    <property type="match status" value="1"/>
</dbReference>
<dbReference type="Pfam" id="PF00848">
    <property type="entry name" value="Ring_hydroxyl_A"/>
    <property type="match status" value="1"/>
</dbReference>
<evidence type="ECO:0000256" key="6">
    <source>
        <dbReference type="ARBA" id="ARBA00023014"/>
    </source>
</evidence>
<evidence type="ECO:0000256" key="3">
    <source>
        <dbReference type="ARBA" id="ARBA00022723"/>
    </source>
</evidence>
<sequence>MGNTMTPATGALVDDRLDQGIFRVNRRAFTDPDTFEREMREIFERRWVYLCHESQLPEPGSYATTYVGRQPVVVIRQRDGSVKAFLNACPHRASILLPLAQGKAKSAVTCRFHGWVFGLDGACQKIKSEERGNYPADHDREHYGLKSLARVDDYRGWIFGSLAENVPALTDHLGAATTFMDMLADQSPHGLELLRGKSTYVVRHNWKIEAENVNDGYHVPTVHRVFNTTIVQREARGGYDGLLGTETGRIRGVVKTGGYDLGNGHMLTWADRASPHVAPIYPETQALEQRFPGTKSHWILRRGRNLMIFPNLVLNDLASTHLRTLRPLGHDRTEINLWCIAPRGETSEARAARLRKFEDFFLVTGMATSDDVVSLDAAQEGANGLAQEWHDYVRGLASSMNGPDDEALALGIEPIASETSWDHDTPFYGFYRHWLSAIGGAAQ</sequence>
<dbReference type="Proteomes" id="UP001501706">
    <property type="component" value="Unassembled WGS sequence"/>
</dbReference>
<name>A0ABN1CFJ6_9BURK</name>
<dbReference type="SUPFAM" id="SSF50022">
    <property type="entry name" value="ISP domain"/>
    <property type="match status" value="1"/>
</dbReference>
<evidence type="ECO:0000313" key="8">
    <source>
        <dbReference type="EMBL" id="GAA0517682.1"/>
    </source>
</evidence>
<reference evidence="9" key="1">
    <citation type="journal article" date="2019" name="Int. J. Syst. Evol. Microbiol.">
        <title>The Global Catalogue of Microorganisms (GCM) 10K type strain sequencing project: providing services to taxonomists for standard genome sequencing and annotation.</title>
        <authorList>
            <consortium name="The Broad Institute Genomics Platform"/>
            <consortium name="The Broad Institute Genome Sequencing Center for Infectious Disease"/>
            <person name="Wu L."/>
            <person name="Ma J."/>
        </authorList>
    </citation>
    <scope>NUCLEOTIDE SEQUENCE [LARGE SCALE GENOMIC DNA]</scope>
    <source>
        <strain evidence="9">JCM 14330</strain>
    </source>
</reference>
<evidence type="ECO:0000313" key="9">
    <source>
        <dbReference type="Proteomes" id="UP001501706"/>
    </source>
</evidence>
<accession>A0ABN1CFJ6</accession>
<protein>
    <submittedName>
        <fullName evidence="8">Benzoate 1,2-dioxygenase large subunit</fullName>
    </submittedName>
</protein>
<dbReference type="PANTHER" id="PTHR43756">
    <property type="entry name" value="CHOLINE MONOOXYGENASE, CHLOROPLASTIC"/>
    <property type="match status" value="1"/>
</dbReference>